<dbReference type="EMBL" id="JABTEG010000002">
    <property type="protein sequence ID" value="KAG4305841.1"/>
    <property type="molecule type" value="Genomic_DNA"/>
</dbReference>
<accession>A0ACB7CDV7</accession>
<keyword evidence="2" id="KW-1185">Reference proteome</keyword>
<comment type="caution">
    <text evidence="1">The sequence shown here is derived from an EMBL/GenBank/DDBJ whole genome shotgun (WGS) entry which is preliminary data.</text>
</comment>
<protein>
    <submittedName>
        <fullName evidence="1">Uncharacterized protein</fullName>
    </submittedName>
</protein>
<name>A0ACB7CDV7_9ASCO</name>
<reference evidence="1 2" key="1">
    <citation type="journal article" date="2021" name="Commun. Biol.">
        <title>Genomic insights into the host specific adaptation of the Pneumocystis genus.</title>
        <authorList>
            <person name="Cisse O.H."/>
            <person name="Ma L."/>
            <person name="Dekker J.P."/>
            <person name="Khil P.P."/>
            <person name="Youn J.-H."/>
            <person name="Brenchley J.M."/>
            <person name="Blair R."/>
            <person name="Pahar B."/>
            <person name="Chabe M."/>
            <person name="Van Rompay K.K.A."/>
            <person name="Keesler R."/>
            <person name="Sukura A."/>
            <person name="Hirsch V."/>
            <person name="Kutty G."/>
            <person name="Liu Y."/>
            <person name="Peng L."/>
            <person name="Chen J."/>
            <person name="Song J."/>
            <person name="Weissenbacher-Lang C."/>
            <person name="Xu J."/>
            <person name="Upham N.S."/>
            <person name="Stajich J.E."/>
            <person name="Cuomo C.A."/>
            <person name="Cushion M.T."/>
            <person name="Kovacs J.A."/>
        </authorList>
    </citation>
    <scope>NUCLEOTIDE SEQUENCE [LARGE SCALE GENOMIC DNA]</scope>
    <source>
        <strain evidence="1 2">RABM</strain>
    </source>
</reference>
<sequence>MHFQQKIEEVKNKIDDSKVSCNLWSSLLNSVSSVKKMPLKHLILLGGGNEGAREWIASLKRVAKSHNEQGTFTQEKESLTSSTYLMDYTYIEWMDPDHGERLAVIEVYLISEFHLMCETVLLDLLTPDFLKNSVVCVLLDWKSPWKWLYELHVWIQLLKKVIENFKSSSEIHAQVVSELVETWGYKIRTYCENSTLKHDDVDNNEQIIIPLGSGQYDEPIGLPLICVCNHSEHMVTIEKDEFLKGEHFDFIQQCLRTVLMKHGGMLCYTSDLYQHTLCNVLYSILDSFSLLSQIYTDIKSLPKANVIDRDQIFVPVGWDSWGKIRITRDGFDVEGISELWSQDLNSSSEKTDPGAIQMYENVILDYTKNDTFGISDTDKLMTIVPLQEFFLNQLNMTETKTQTQENMLKTKVSTADMSVTPTRLNLRGMNLDTDDVIEKLQKLRDIRSESNSPMLTQDKSYNASPNTKLLSEDQVQNEALANFFQSLLNRKKDT</sequence>
<evidence type="ECO:0000313" key="1">
    <source>
        <dbReference type="EMBL" id="KAG4305841.1"/>
    </source>
</evidence>
<organism evidence="1 2">
    <name type="scientific">Pneumocystis oryctolagi</name>
    <dbReference type="NCBI Taxonomy" id="42067"/>
    <lineage>
        <taxon>Eukaryota</taxon>
        <taxon>Fungi</taxon>
        <taxon>Dikarya</taxon>
        <taxon>Ascomycota</taxon>
        <taxon>Taphrinomycotina</taxon>
        <taxon>Pneumocystomycetes</taxon>
        <taxon>Pneumocystaceae</taxon>
        <taxon>Pneumocystis</taxon>
    </lineage>
</organism>
<dbReference type="Proteomes" id="UP000768646">
    <property type="component" value="Unassembled WGS sequence"/>
</dbReference>
<proteinExistence type="predicted"/>
<gene>
    <name evidence="1" type="ORF">PORY_000751</name>
</gene>
<evidence type="ECO:0000313" key="2">
    <source>
        <dbReference type="Proteomes" id="UP000768646"/>
    </source>
</evidence>